<comment type="caution">
    <text evidence="8">The sequence shown here is derived from an EMBL/GenBank/DDBJ whole genome shotgun (WGS) entry which is preliminary data.</text>
</comment>
<evidence type="ECO:0000256" key="4">
    <source>
        <dbReference type="ARBA" id="ARBA00022827"/>
    </source>
</evidence>
<dbReference type="GO" id="GO:0004499">
    <property type="term" value="F:N,N-dimethylaniline monooxygenase activity"/>
    <property type="evidence" value="ECO:0007669"/>
    <property type="project" value="InterPro"/>
</dbReference>
<evidence type="ECO:0000256" key="6">
    <source>
        <dbReference type="ARBA" id="ARBA00023002"/>
    </source>
</evidence>
<dbReference type="Pfam" id="PF00743">
    <property type="entry name" value="FMO-like"/>
    <property type="match status" value="1"/>
</dbReference>
<dbReference type="EMBL" id="JABWDY010017287">
    <property type="protein sequence ID" value="KAF5195465.1"/>
    <property type="molecule type" value="Genomic_DNA"/>
</dbReference>
<name>A0A7J6WGE2_THATH</name>
<sequence length="526" mass="60558">MEREVGIIGAGTSGLLACKYVLEMGFNPVVFEARPGVGGLWNHTIKTTKLQNPKQAYQFSDFPWPSSVKEDFPDHNQVVEYMESYARHFDLLQYIKFNSRVIGIEYEGASDEDIASWDLWVGTGDPFSPQGKWNIRVEENICRKSTEVYQVVFVILCIGRFSDVPNIPEFALNQGPEVFDGKVIHSMHYSSMDDVNAARFIEGKRVTVVGIQKSALDIANECAMVNGVENPCTILYRNAHWKIPHYFPWGVPLALLYFNRFAELMIHKPGEGFMLNLLATLLSPLRWLQSKFVESYLRWKHPLKKHNMIPNQSFNKDVSACTTGVTPDNFFDRVEEGSIILKKSATFSFCKIGLMIDGDIAPLETDVVILATGYKGDEKLKNIFISSTFQKYIFGASNTTVPLYRECIHPRIPQLAVIGYSESLNSLYTFEMRCKWLAHLLKGTFKLPRIKEMEVDVLRWEKYMKDNSGEYFRRSCNSLLHIWYNDQLCKDMKCNPRRKKGFFKELFEPYGVMDQWTMRISNLIET</sequence>
<evidence type="ECO:0000256" key="1">
    <source>
        <dbReference type="ARBA" id="ARBA00001974"/>
    </source>
</evidence>
<keyword evidence="4 7" id="KW-0274">FAD</keyword>
<evidence type="ECO:0000256" key="7">
    <source>
        <dbReference type="RuleBase" id="RU361177"/>
    </source>
</evidence>
<dbReference type="InterPro" id="IPR036188">
    <property type="entry name" value="FAD/NAD-bd_sf"/>
</dbReference>
<dbReference type="FunFam" id="3.50.50.60:FF:000169">
    <property type="entry name" value="Flavin-containing monooxygenase"/>
    <property type="match status" value="1"/>
</dbReference>
<dbReference type="Proteomes" id="UP000554482">
    <property type="component" value="Unassembled WGS sequence"/>
</dbReference>
<comment type="similarity">
    <text evidence="2 7">Belongs to the FMO family.</text>
</comment>
<dbReference type="AlphaFoldDB" id="A0A7J6WGE2"/>
<dbReference type="FunFam" id="3.50.50.60:FF:000167">
    <property type="entry name" value="Flavin-containing monooxygenase"/>
    <property type="match status" value="1"/>
</dbReference>
<dbReference type="InterPro" id="IPR020946">
    <property type="entry name" value="Flavin_mOase-like"/>
</dbReference>
<comment type="cofactor">
    <cofactor evidence="1 7">
        <name>FAD</name>
        <dbReference type="ChEBI" id="CHEBI:57692"/>
    </cofactor>
</comment>
<keyword evidence="7 8" id="KW-0503">Monooxygenase</keyword>
<gene>
    <name evidence="8" type="ORF">FRX31_014950</name>
</gene>
<dbReference type="PIRSF" id="PIRSF000332">
    <property type="entry name" value="FMO"/>
    <property type="match status" value="1"/>
</dbReference>
<dbReference type="GO" id="GO:0050661">
    <property type="term" value="F:NADP binding"/>
    <property type="evidence" value="ECO:0007669"/>
    <property type="project" value="InterPro"/>
</dbReference>
<keyword evidence="6 7" id="KW-0560">Oxidoreductase</keyword>
<dbReference type="PANTHER" id="PTHR23023">
    <property type="entry name" value="DIMETHYLANILINE MONOOXYGENASE"/>
    <property type="match status" value="1"/>
</dbReference>
<dbReference type="SUPFAM" id="SSF51905">
    <property type="entry name" value="FAD/NAD(P)-binding domain"/>
    <property type="match status" value="2"/>
</dbReference>
<evidence type="ECO:0000256" key="3">
    <source>
        <dbReference type="ARBA" id="ARBA00022630"/>
    </source>
</evidence>
<reference evidence="8 9" key="1">
    <citation type="submission" date="2020-06" db="EMBL/GenBank/DDBJ databases">
        <title>Transcriptomic and genomic resources for Thalictrum thalictroides and T. hernandezii: Facilitating candidate gene discovery in an emerging model plant lineage.</title>
        <authorList>
            <person name="Arias T."/>
            <person name="Riano-Pachon D.M."/>
            <person name="Di Stilio V.S."/>
        </authorList>
    </citation>
    <scope>NUCLEOTIDE SEQUENCE [LARGE SCALE GENOMIC DNA]</scope>
    <source>
        <strain evidence="9">cv. WT478/WT964</strain>
        <tissue evidence="8">Leaves</tissue>
    </source>
</reference>
<evidence type="ECO:0000313" key="8">
    <source>
        <dbReference type="EMBL" id="KAF5195465.1"/>
    </source>
</evidence>
<dbReference type="OrthoDB" id="66881at2759"/>
<evidence type="ECO:0000256" key="5">
    <source>
        <dbReference type="ARBA" id="ARBA00022857"/>
    </source>
</evidence>
<keyword evidence="9" id="KW-1185">Reference proteome</keyword>
<accession>A0A7J6WGE2</accession>
<dbReference type="InterPro" id="IPR050346">
    <property type="entry name" value="FMO-like"/>
</dbReference>
<protein>
    <recommendedName>
        <fullName evidence="7">Flavin-containing monooxygenase</fullName>
        <ecNumber evidence="7">1.-.-.-</ecNumber>
    </recommendedName>
</protein>
<dbReference type="PROSITE" id="PS51257">
    <property type="entry name" value="PROKAR_LIPOPROTEIN"/>
    <property type="match status" value="1"/>
</dbReference>
<dbReference type="Gene3D" id="3.50.50.60">
    <property type="entry name" value="FAD/NAD(P)-binding domain"/>
    <property type="match status" value="2"/>
</dbReference>
<evidence type="ECO:0000256" key="2">
    <source>
        <dbReference type="ARBA" id="ARBA00009183"/>
    </source>
</evidence>
<dbReference type="EC" id="1.-.-.-" evidence="7"/>
<dbReference type="InterPro" id="IPR000960">
    <property type="entry name" value="Flavin_mOase"/>
</dbReference>
<organism evidence="8 9">
    <name type="scientific">Thalictrum thalictroides</name>
    <name type="common">Rue-anemone</name>
    <name type="synonym">Anemone thalictroides</name>
    <dbReference type="NCBI Taxonomy" id="46969"/>
    <lineage>
        <taxon>Eukaryota</taxon>
        <taxon>Viridiplantae</taxon>
        <taxon>Streptophyta</taxon>
        <taxon>Embryophyta</taxon>
        <taxon>Tracheophyta</taxon>
        <taxon>Spermatophyta</taxon>
        <taxon>Magnoliopsida</taxon>
        <taxon>Ranunculales</taxon>
        <taxon>Ranunculaceae</taxon>
        <taxon>Thalictroideae</taxon>
        <taxon>Thalictrum</taxon>
    </lineage>
</organism>
<keyword evidence="3 7" id="KW-0285">Flavoprotein</keyword>
<proteinExistence type="inferred from homology"/>
<keyword evidence="5" id="KW-0521">NADP</keyword>
<evidence type="ECO:0000313" key="9">
    <source>
        <dbReference type="Proteomes" id="UP000554482"/>
    </source>
</evidence>
<dbReference type="GO" id="GO:0050660">
    <property type="term" value="F:flavin adenine dinucleotide binding"/>
    <property type="evidence" value="ECO:0007669"/>
    <property type="project" value="InterPro"/>
</dbReference>